<feature type="domain" description="Tyr recombinase" evidence="4">
    <location>
        <begin position="185"/>
        <end position="377"/>
    </location>
</feature>
<name>A0A2I7G2W4_9VIRU</name>
<dbReference type="InterPro" id="IPR013762">
    <property type="entry name" value="Integrase-like_cat_sf"/>
</dbReference>
<dbReference type="Gene3D" id="1.10.443.10">
    <property type="entry name" value="Intergrase catalytic core"/>
    <property type="match status" value="1"/>
</dbReference>
<evidence type="ECO:0000259" key="4">
    <source>
        <dbReference type="PROSITE" id="PS51898"/>
    </source>
</evidence>
<protein>
    <submittedName>
        <fullName evidence="5">Putative DNAint/rec</fullName>
    </submittedName>
</protein>
<keyword evidence="2" id="KW-0233">DNA recombination</keyword>
<evidence type="ECO:0000313" key="6">
    <source>
        <dbReference type="Proteomes" id="UP000290737"/>
    </source>
</evidence>
<evidence type="ECO:0000313" key="5">
    <source>
        <dbReference type="EMBL" id="AUQ43971.1"/>
    </source>
</evidence>
<dbReference type="RefSeq" id="YP_009551728.1">
    <property type="nucleotide sequence ID" value="NC_040536.1"/>
</dbReference>
<comment type="similarity">
    <text evidence="1">Belongs to the 'phage' integrase family.</text>
</comment>
<dbReference type="EMBL" id="KY608910">
    <property type="protein sequence ID" value="AUQ43971.1"/>
    <property type="molecule type" value="Genomic_DNA"/>
</dbReference>
<organism evidence="5">
    <name type="scientific">Esparto virus</name>
    <dbReference type="NCBI Taxonomy" id="2072209"/>
    <lineage>
        <taxon>Viruses</taxon>
        <taxon>Viruses incertae sedis</taxon>
        <taxon>Naldaviricetes</taxon>
        <taxon>Lefavirales</taxon>
        <taxon>Nudiviridae</taxon>
        <taxon>Alphanudivirus</taxon>
        <taxon>Alphanudivirus tertidromelanogasteris</taxon>
    </lineage>
</organism>
<dbReference type="PROSITE" id="PS51898">
    <property type="entry name" value="TYR_RECOMBINASE"/>
    <property type="match status" value="1"/>
</dbReference>
<dbReference type="KEGG" id="vg:41701739"/>
<dbReference type="OrthoDB" id="7412at10239"/>
<dbReference type="GeneID" id="41701739"/>
<proteinExistence type="inferred from homology"/>
<dbReference type="GO" id="GO:0003677">
    <property type="term" value="F:DNA binding"/>
    <property type="evidence" value="ECO:0007669"/>
    <property type="project" value="InterPro"/>
</dbReference>
<accession>A0A2I7G2W4</accession>
<dbReference type="CDD" id="cd00397">
    <property type="entry name" value="DNA_BRE_C"/>
    <property type="match status" value="1"/>
</dbReference>
<dbReference type="InterPro" id="IPR002104">
    <property type="entry name" value="Integrase_catalytic"/>
</dbReference>
<dbReference type="SUPFAM" id="SSF56349">
    <property type="entry name" value="DNA breaking-rejoining enzymes"/>
    <property type="match status" value="1"/>
</dbReference>
<evidence type="ECO:0000256" key="2">
    <source>
        <dbReference type="ARBA" id="ARBA00023172"/>
    </source>
</evidence>
<sequence length="419" mass="49061">MDTNSNDMLDIISRSHTTSTIRKINENKLNERFDDLPVEVLRNLVRRKLPEPDRKREIIVAKTKPVITKVLSNIVTSLALLDEPSMRKRLELFIGYCNYKQYTFNTTKQYLKILKLNNFFGNYTADDEQCVNNNNNKNIDSIDDDDDTNVNSKNVDIYNNDSCYDGMILKLLRPDKLAFAHRGNHHIRVVSMNDFNTFVKYLYDNFSTYTAPILIAAFTGLRSFEILQFSTYTLYQLLNHHQPIAIRRKQTVIKSYDIEPIFWSPIYNTHLNTFVENLRDLYLDDYNIFLQMQLNVKLFYITPKTLGNRVKSLFYNATGRMAPNGFGIHSCRNMLAMLMAQKSENIFAIQQFLQHKNTKTTRTYIKADFTHTTNEFNRLTNYEFSDINKKLIKINTDDDNDNETSTNTKELSSKKTHIN</sequence>
<evidence type="ECO:0000256" key="1">
    <source>
        <dbReference type="ARBA" id="ARBA00008857"/>
    </source>
</evidence>
<dbReference type="Proteomes" id="UP000290737">
    <property type="component" value="Genome"/>
</dbReference>
<dbReference type="GO" id="GO:0006310">
    <property type="term" value="P:DNA recombination"/>
    <property type="evidence" value="ECO:0007669"/>
    <property type="project" value="UniProtKB-KW"/>
</dbReference>
<evidence type="ECO:0000256" key="3">
    <source>
        <dbReference type="SAM" id="MobiDB-lite"/>
    </source>
</evidence>
<feature type="region of interest" description="Disordered" evidence="3">
    <location>
        <begin position="395"/>
        <end position="419"/>
    </location>
</feature>
<dbReference type="InterPro" id="IPR011010">
    <property type="entry name" value="DNA_brk_join_enz"/>
</dbReference>
<dbReference type="GO" id="GO:0015074">
    <property type="term" value="P:DNA integration"/>
    <property type="evidence" value="ECO:0007669"/>
    <property type="project" value="InterPro"/>
</dbReference>
<reference evidence="5" key="1">
    <citation type="journal article" date="2021" name="Virus">
        <title>The discovery, distribution and diversity of DNA viruses associated with Drosophila melanogaster in Europe.</title>
        <authorList>
            <person name="Wallace M.A."/>
            <person name="Coffman K.A."/>
            <person name="Gilbert C."/>
            <person name="Ravindran S."/>
            <person name="Albery G.F."/>
            <person name="Abbott J."/>
            <person name="Argyridou E."/>
            <person name="Bellosta P."/>
            <person name="Betancourt A.J."/>
            <person name="Colinet H."/>
            <person name="Eric K."/>
            <person name="Glaser-Schmitt A."/>
            <person name="Grath S."/>
            <person name="Jelic M."/>
            <person name="Kankare M."/>
            <person name="Kozeretska I."/>
            <person name="Loeschcke V."/>
            <person name="Montchamp-Moreau C."/>
            <person name="Ometto L."/>
            <person name="Onder B.S."/>
            <person name="Orengo D.J."/>
            <person name="Parsch J."/>
            <person name="Pascual M."/>
            <person name="Patenkovic A."/>
            <person name="Puerma E."/>
            <person name="Ritchie M.G."/>
            <person name="Rota-Stabelli O."/>
            <person name="Schou M.F."/>
            <person name="Serga S.V."/>
            <person name="Stamenkovic-Radak M."/>
            <person name="Tanaskovic M."/>
            <person name="Veselinovic M.S."/>
            <person name="Vieira J."/>
            <person name="Vieira C.P."/>
            <person name="Kapun M."/>
            <person name="Flatt T."/>
            <person name="Gonzalez J."/>
            <person name="Staubach F."/>
            <person name="Obbard D.J."/>
        </authorList>
    </citation>
    <scope>NUCLEOTIDE SEQUENCE</scope>
    <source>
        <strain evidence="5">SRR3939042_Esparto_2012</strain>
    </source>
</reference>
<keyword evidence="6" id="KW-1185">Reference proteome</keyword>